<proteinExistence type="inferred from homology"/>
<evidence type="ECO:0000256" key="1">
    <source>
        <dbReference type="ARBA" id="ARBA00022729"/>
    </source>
</evidence>
<dbReference type="SMART" id="SM00700">
    <property type="entry name" value="JHBP"/>
    <property type="match status" value="1"/>
</dbReference>
<dbReference type="FunFam" id="3.15.10.30:FF:000001">
    <property type="entry name" value="Takeout-like protein 1"/>
    <property type="match status" value="1"/>
</dbReference>
<reference evidence="5" key="1">
    <citation type="submission" date="2021-03" db="EMBL/GenBank/DDBJ databases">
        <title>Chromosome level genome of the anhydrobiotic midge Polypedilum vanderplanki.</title>
        <authorList>
            <person name="Yoshida Y."/>
            <person name="Kikawada T."/>
            <person name="Gusev O."/>
        </authorList>
    </citation>
    <scope>NUCLEOTIDE SEQUENCE</scope>
    <source>
        <strain evidence="5">NIAS01</strain>
        <tissue evidence="5">Whole body or cell culture</tissue>
    </source>
</reference>
<dbReference type="Pfam" id="PF06585">
    <property type="entry name" value="JHBP"/>
    <property type="match status" value="1"/>
</dbReference>
<evidence type="ECO:0000313" key="6">
    <source>
        <dbReference type="Proteomes" id="UP001107558"/>
    </source>
</evidence>
<dbReference type="EMBL" id="JADBJN010000004">
    <property type="protein sequence ID" value="KAG5666682.1"/>
    <property type="molecule type" value="Genomic_DNA"/>
</dbReference>
<keyword evidence="1 4" id="KW-0732">Signal</keyword>
<evidence type="ECO:0000256" key="4">
    <source>
        <dbReference type="SAM" id="SignalP"/>
    </source>
</evidence>
<dbReference type="PANTHER" id="PTHR11008">
    <property type="entry name" value="PROTEIN TAKEOUT-LIKE PROTEIN"/>
    <property type="match status" value="1"/>
</dbReference>
<keyword evidence="6" id="KW-1185">Reference proteome</keyword>
<dbReference type="AlphaFoldDB" id="A0A9J6BAF5"/>
<evidence type="ECO:0000313" key="5">
    <source>
        <dbReference type="EMBL" id="KAG5666682.1"/>
    </source>
</evidence>
<dbReference type="PANTHER" id="PTHR11008:SF39">
    <property type="entry name" value="CIRCADIAN CLOCK-CONTROLLED PROTEIN-LIKE PROTEIN"/>
    <property type="match status" value="1"/>
</dbReference>
<protein>
    <recommendedName>
        <fullName evidence="7">Hemolymph juvenile hormone binding protein</fullName>
    </recommendedName>
</protein>
<organism evidence="5 6">
    <name type="scientific">Polypedilum vanderplanki</name>
    <name type="common">Sleeping chironomid midge</name>
    <dbReference type="NCBI Taxonomy" id="319348"/>
    <lineage>
        <taxon>Eukaryota</taxon>
        <taxon>Metazoa</taxon>
        <taxon>Ecdysozoa</taxon>
        <taxon>Arthropoda</taxon>
        <taxon>Hexapoda</taxon>
        <taxon>Insecta</taxon>
        <taxon>Pterygota</taxon>
        <taxon>Neoptera</taxon>
        <taxon>Endopterygota</taxon>
        <taxon>Diptera</taxon>
        <taxon>Nematocera</taxon>
        <taxon>Chironomoidea</taxon>
        <taxon>Chironomidae</taxon>
        <taxon>Chironominae</taxon>
        <taxon>Polypedilum</taxon>
        <taxon>Polypedilum</taxon>
    </lineage>
</organism>
<sequence length="247" mass="27937">MTGKILFFTILFVVCGVLQSKISSKIKVCKRSDPQLSECIINSINDLRPSLATGDLGDGINAPPLEPFSIENLDVGQNSDFQITMKNLSIRGPSTFKIDKFRANINDLKFDLIITLPKLNIKGQYILNLRLFNTPLRSNGDILLKLEDYRAKINMKGIKYLRGTNEHMKFERFNLKIHQGKVKLFKLTNLFNGQKNLEEAANSIFLENSEFVLSNVYPSLEARLGELFTDIANNITADATFDELFPN</sequence>
<evidence type="ECO:0000256" key="2">
    <source>
        <dbReference type="ARBA" id="ARBA00023108"/>
    </source>
</evidence>
<comment type="caution">
    <text evidence="5">The sequence shown here is derived from an EMBL/GenBank/DDBJ whole genome shotgun (WGS) entry which is preliminary data.</text>
</comment>
<dbReference type="GO" id="GO:0005615">
    <property type="term" value="C:extracellular space"/>
    <property type="evidence" value="ECO:0007669"/>
    <property type="project" value="TreeGrafter"/>
</dbReference>
<evidence type="ECO:0000256" key="3">
    <source>
        <dbReference type="ARBA" id="ARBA00060902"/>
    </source>
</evidence>
<accession>A0A9J6BAF5</accession>
<keyword evidence="2" id="KW-0090">Biological rhythms</keyword>
<name>A0A9J6BAF5_POLVA</name>
<dbReference type="InterPro" id="IPR010562">
    <property type="entry name" value="Haemolymph_juvenile_hormone-bd"/>
</dbReference>
<dbReference type="GO" id="GO:0007623">
    <property type="term" value="P:circadian rhythm"/>
    <property type="evidence" value="ECO:0007669"/>
    <property type="project" value="UniProtKB-ARBA"/>
</dbReference>
<dbReference type="Gene3D" id="3.15.10.30">
    <property type="entry name" value="Haemolymph juvenile hormone binding protein"/>
    <property type="match status" value="1"/>
</dbReference>
<gene>
    <name evidence="5" type="ORF">PVAND_014697</name>
</gene>
<dbReference type="Proteomes" id="UP001107558">
    <property type="component" value="Chromosome 4"/>
</dbReference>
<evidence type="ECO:0008006" key="7">
    <source>
        <dbReference type="Google" id="ProtNLM"/>
    </source>
</evidence>
<comment type="similarity">
    <text evidence="3">Belongs to the TO family.</text>
</comment>
<feature type="signal peptide" evidence="4">
    <location>
        <begin position="1"/>
        <end position="20"/>
    </location>
</feature>
<feature type="chain" id="PRO_5039901572" description="Hemolymph juvenile hormone binding protein" evidence="4">
    <location>
        <begin position="21"/>
        <end position="247"/>
    </location>
</feature>
<dbReference type="InterPro" id="IPR038606">
    <property type="entry name" value="To_sf"/>
</dbReference>
<dbReference type="OrthoDB" id="8179031at2759"/>